<evidence type="ECO:0000256" key="4">
    <source>
        <dbReference type="ARBA" id="ARBA00022827"/>
    </source>
</evidence>
<dbReference type="RefSeq" id="WP_202828509.1">
    <property type="nucleotide sequence ID" value="NZ_JAEUXJ010000019.1"/>
</dbReference>
<dbReference type="Pfam" id="PF08031">
    <property type="entry name" value="BBE"/>
    <property type="match status" value="1"/>
</dbReference>
<dbReference type="InterPro" id="IPR006094">
    <property type="entry name" value="Oxid_FAD_bind_N"/>
</dbReference>
<evidence type="ECO:0000256" key="5">
    <source>
        <dbReference type="ARBA" id="ARBA00023002"/>
    </source>
</evidence>
<dbReference type="InterPro" id="IPR036318">
    <property type="entry name" value="FAD-bd_PCMH-like_sf"/>
</dbReference>
<dbReference type="Pfam" id="PF01565">
    <property type="entry name" value="FAD_binding_4"/>
    <property type="match status" value="1"/>
</dbReference>
<sequence length="465" mass="49693">MTDYSAATRGRTAAGLTPCRDIDQLRARLRGQVVLPTDAHYDAVRQLWNGMVDRRPAFILRCATTEDVAEAVTFARGTGLPVAVRGGGHSIAGNSSCDGGVMIDLSPMRTIRVDATTRTAVAGPGVLLSELDAATQAHGLAVPSGVVGHTGIAGLTLGGGIGRLARKHGLTCDNLLSAEVVLADGRVVRASAVERPDLFWGLRGGGGNLGIVTAFEYRLHPLGPTVLGGLLLHDFARARQALRFYRDFNRAAPDEVSADAVLLATPEGPMLGISCCYLGPVEEGERVLRPLREFGPPAQDLVGPVAYTALQTGLDDLFARGRRFYWKSHYLHGISDAAVEAMLARFAEVPGPPTLVVLQQVGGAISRVDPATTAYGNRDAAYDCVPIAIWDDPTEDERNIAWTRGFAEAVRPFATGGVYVNNLGEEGEERVRAAYGSNYVRLARLKAEYDPTNLFRLNQNVRPAA</sequence>
<comment type="cofactor">
    <cofactor evidence="1">
        <name>FAD</name>
        <dbReference type="ChEBI" id="CHEBI:57692"/>
    </cofactor>
</comment>
<dbReference type="InterPro" id="IPR006093">
    <property type="entry name" value="Oxy_OxRdtase_FAD_BS"/>
</dbReference>
<dbReference type="InterPro" id="IPR016166">
    <property type="entry name" value="FAD-bd_PCMH"/>
</dbReference>
<keyword evidence="8" id="KW-1185">Reference proteome</keyword>
<dbReference type="InterPro" id="IPR012951">
    <property type="entry name" value="BBE"/>
</dbReference>
<dbReference type="EMBL" id="JAEUXJ010000019">
    <property type="protein sequence ID" value="MBL6458767.1"/>
    <property type="molecule type" value="Genomic_DNA"/>
</dbReference>
<dbReference type="SUPFAM" id="SSF56176">
    <property type="entry name" value="FAD-binding/transporter-associated domain-like"/>
    <property type="match status" value="1"/>
</dbReference>
<evidence type="ECO:0000256" key="2">
    <source>
        <dbReference type="ARBA" id="ARBA00005466"/>
    </source>
</evidence>
<dbReference type="InterPro" id="IPR016169">
    <property type="entry name" value="FAD-bd_PCMH_sub2"/>
</dbReference>
<dbReference type="Gene3D" id="3.30.465.10">
    <property type="match status" value="1"/>
</dbReference>
<dbReference type="Proteomes" id="UP000606490">
    <property type="component" value="Unassembled WGS sequence"/>
</dbReference>
<comment type="similarity">
    <text evidence="2">Belongs to the oxygen-dependent FAD-linked oxidoreductase family.</text>
</comment>
<dbReference type="Gene3D" id="3.30.43.10">
    <property type="entry name" value="Uridine Diphospho-n-acetylenolpyruvylglucosamine Reductase, domain 2"/>
    <property type="match status" value="1"/>
</dbReference>
<keyword evidence="4" id="KW-0274">FAD</keyword>
<evidence type="ECO:0000256" key="3">
    <source>
        <dbReference type="ARBA" id="ARBA00022630"/>
    </source>
</evidence>
<gene>
    <name evidence="7" type="ORF">JMJ55_25870</name>
</gene>
<dbReference type="PROSITE" id="PS51387">
    <property type="entry name" value="FAD_PCMH"/>
    <property type="match status" value="1"/>
</dbReference>
<evidence type="ECO:0000256" key="1">
    <source>
        <dbReference type="ARBA" id="ARBA00001974"/>
    </source>
</evidence>
<evidence type="ECO:0000313" key="7">
    <source>
        <dbReference type="EMBL" id="MBL6458767.1"/>
    </source>
</evidence>
<organism evidence="7 8">
    <name type="scientific">Belnapia mucosa</name>
    <dbReference type="NCBI Taxonomy" id="2804532"/>
    <lineage>
        <taxon>Bacteria</taxon>
        <taxon>Pseudomonadati</taxon>
        <taxon>Pseudomonadota</taxon>
        <taxon>Alphaproteobacteria</taxon>
        <taxon>Acetobacterales</taxon>
        <taxon>Roseomonadaceae</taxon>
        <taxon>Belnapia</taxon>
    </lineage>
</organism>
<keyword evidence="3" id="KW-0285">Flavoprotein</keyword>
<proteinExistence type="inferred from homology"/>
<dbReference type="PANTHER" id="PTHR42973">
    <property type="entry name" value="BINDING OXIDOREDUCTASE, PUTATIVE (AFU_ORTHOLOGUE AFUA_1G17690)-RELATED"/>
    <property type="match status" value="1"/>
</dbReference>
<evidence type="ECO:0000313" key="8">
    <source>
        <dbReference type="Proteomes" id="UP000606490"/>
    </source>
</evidence>
<feature type="domain" description="FAD-binding PCMH-type" evidence="6">
    <location>
        <begin position="51"/>
        <end position="222"/>
    </location>
</feature>
<comment type="caution">
    <text evidence="7">The sequence shown here is derived from an EMBL/GenBank/DDBJ whole genome shotgun (WGS) entry which is preliminary data.</text>
</comment>
<protein>
    <submittedName>
        <fullName evidence="7">FAD-binding oxidoreductase</fullName>
    </submittedName>
</protein>
<dbReference type="PROSITE" id="PS00862">
    <property type="entry name" value="OX2_COVAL_FAD"/>
    <property type="match status" value="1"/>
</dbReference>
<dbReference type="PANTHER" id="PTHR42973:SF39">
    <property type="entry name" value="FAD-BINDING PCMH-TYPE DOMAIN-CONTAINING PROTEIN"/>
    <property type="match status" value="1"/>
</dbReference>
<name>A0ABS1VBR6_9PROT</name>
<keyword evidence="5" id="KW-0560">Oxidoreductase</keyword>
<reference evidence="7 8" key="1">
    <citation type="submission" date="2021-01" db="EMBL/GenBank/DDBJ databases">
        <title>Belnapia mucosa sp. nov. and Belnapia arida sp. nov., isolated from the Tabernas Desert (Almeria, Spain).</title>
        <authorList>
            <person name="Molina-Menor E."/>
            <person name="Vidal-Verdu A."/>
            <person name="Calonge A."/>
            <person name="Satari L."/>
            <person name="Pereto Magraner J."/>
            <person name="Porcar Miralles M."/>
        </authorList>
    </citation>
    <scope>NUCLEOTIDE SEQUENCE [LARGE SCALE GENOMIC DNA]</scope>
    <source>
        <strain evidence="7 8">T6</strain>
    </source>
</reference>
<dbReference type="Gene3D" id="3.40.462.20">
    <property type="match status" value="1"/>
</dbReference>
<accession>A0ABS1VBR6</accession>
<evidence type="ECO:0000259" key="6">
    <source>
        <dbReference type="PROSITE" id="PS51387"/>
    </source>
</evidence>
<dbReference type="InterPro" id="IPR050416">
    <property type="entry name" value="FAD-linked_Oxidoreductase"/>
</dbReference>
<dbReference type="InterPro" id="IPR016167">
    <property type="entry name" value="FAD-bd_PCMH_sub1"/>
</dbReference>